<dbReference type="InterPro" id="IPR011008">
    <property type="entry name" value="Dimeric_a/b-barrel"/>
</dbReference>
<dbReference type="InterPro" id="IPR012577">
    <property type="entry name" value="NIPSNAP"/>
</dbReference>
<dbReference type="Gene3D" id="3.30.70.100">
    <property type="match status" value="1"/>
</dbReference>
<dbReference type="RefSeq" id="WP_407866721.1">
    <property type="nucleotide sequence ID" value="NZ_BAAFZP010000002.1"/>
</dbReference>
<accession>A0ABQ0H5V2</accession>
<evidence type="ECO:0000313" key="4">
    <source>
        <dbReference type="Proteomes" id="UP001628091"/>
    </source>
</evidence>
<dbReference type="SUPFAM" id="SSF54909">
    <property type="entry name" value="Dimeric alpha+beta barrel"/>
    <property type="match status" value="1"/>
</dbReference>
<evidence type="ECO:0000256" key="1">
    <source>
        <dbReference type="ARBA" id="ARBA00005291"/>
    </source>
</evidence>
<name>A0ABQ0H5V2_9HYPH</name>
<keyword evidence="4" id="KW-1185">Reference proteome</keyword>
<evidence type="ECO:0000313" key="3">
    <source>
        <dbReference type="EMBL" id="GAB1584293.1"/>
    </source>
</evidence>
<dbReference type="PANTHER" id="PTHR21017">
    <property type="entry name" value="NIPSNAP-RELATED"/>
    <property type="match status" value="1"/>
</dbReference>
<comment type="similarity">
    <text evidence="1">Belongs to the NipSnap family.</text>
</comment>
<organism evidence="3 4">
    <name type="scientific">Phyllobacterium phragmitis</name>
    <dbReference type="NCBI Taxonomy" id="2670329"/>
    <lineage>
        <taxon>Bacteria</taxon>
        <taxon>Pseudomonadati</taxon>
        <taxon>Pseudomonadota</taxon>
        <taxon>Alphaproteobacteria</taxon>
        <taxon>Hyphomicrobiales</taxon>
        <taxon>Phyllobacteriaceae</taxon>
        <taxon>Phyllobacterium</taxon>
    </lineage>
</organism>
<sequence length="111" mass="12722">MYYEIRTYRLKNGSIPEYLRAVAEDGIAIQKRHLGHLVGYFSSEIGPVNEIVHIWAYETLDDRQTRRARLAADPDWQTFLPKIRDLIVTADNKIMTPAAFSPLGGEIHHSD</sequence>
<feature type="domain" description="NIPSNAP" evidence="2">
    <location>
        <begin position="3"/>
        <end position="102"/>
    </location>
</feature>
<comment type="caution">
    <text evidence="3">The sequence shown here is derived from an EMBL/GenBank/DDBJ whole genome shotgun (WGS) entry which is preliminary data.</text>
</comment>
<reference evidence="3 4" key="1">
    <citation type="submission" date="2024-10" db="EMBL/GenBank/DDBJ databases">
        <title>Isolation, draft genome sequencing and identification of Phyllobacterium sp. NSA23, isolated from leaf soil.</title>
        <authorList>
            <person name="Akita H."/>
        </authorList>
    </citation>
    <scope>NUCLEOTIDE SEQUENCE [LARGE SCALE GENOMIC DNA]</scope>
    <source>
        <strain evidence="3 4">NSA23</strain>
    </source>
</reference>
<dbReference type="EMBL" id="BAAFZP010000002">
    <property type="protein sequence ID" value="GAB1584293.1"/>
    <property type="molecule type" value="Genomic_DNA"/>
</dbReference>
<dbReference type="InterPro" id="IPR051557">
    <property type="entry name" value="NipSnap_domain"/>
</dbReference>
<dbReference type="Pfam" id="PF07978">
    <property type="entry name" value="NIPSNAP"/>
    <property type="match status" value="1"/>
</dbReference>
<dbReference type="Proteomes" id="UP001628091">
    <property type="component" value="Unassembled WGS sequence"/>
</dbReference>
<dbReference type="PANTHER" id="PTHR21017:SF17">
    <property type="entry name" value="PROTEIN NIPSNAP"/>
    <property type="match status" value="1"/>
</dbReference>
<evidence type="ECO:0000259" key="2">
    <source>
        <dbReference type="Pfam" id="PF07978"/>
    </source>
</evidence>
<gene>
    <name evidence="3" type="ORF">PPNSA23_42360</name>
</gene>
<proteinExistence type="inferred from homology"/>
<protein>
    <submittedName>
        <fullName evidence="3">NIPSNAP family protein</fullName>
    </submittedName>
</protein>